<dbReference type="InterPro" id="IPR036104">
    <property type="entry name" value="BFN_sf"/>
</dbReference>
<protein>
    <recommendedName>
        <fullName evidence="2">BFN domain-containing protein</fullName>
    </recommendedName>
</protein>
<dbReference type="eggNOG" id="COG1259">
    <property type="taxonomic scope" value="Bacteria"/>
</dbReference>
<name>L1MHG8_9CORY</name>
<dbReference type="RefSeq" id="WP_006063461.1">
    <property type="nucleotide sequence ID" value="NZ_KB290831.1"/>
</dbReference>
<dbReference type="EMBL" id="AMEM01000017">
    <property type="protein sequence ID" value="EKX90728.1"/>
    <property type="molecule type" value="Genomic_DNA"/>
</dbReference>
<dbReference type="STRING" id="1035195.HMPREF9997_01224"/>
<dbReference type="OrthoDB" id="9788698at2"/>
<dbReference type="Gene3D" id="3.10.690.10">
    <property type="entry name" value="Bifunctional nuclease domain"/>
    <property type="match status" value="1"/>
</dbReference>
<proteinExistence type="predicted"/>
<organism evidence="3 4">
    <name type="scientific">Corynebacterium durum F0235</name>
    <dbReference type="NCBI Taxonomy" id="1035195"/>
    <lineage>
        <taxon>Bacteria</taxon>
        <taxon>Bacillati</taxon>
        <taxon>Actinomycetota</taxon>
        <taxon>Actinomycetes</taxon>
        <taxon>Mycobacteriales</taxon>
        <taxon>Corynebacteriaceae</taxon>
        <taxon>Corynebacterium</taxon>
    </lineage>
</organism>
<evidence type="ECO:0000256" key="1">
    <source>
        <dbReference type="SAM" id="MobiDB-lite"/>
    </source>
</evidence>
<dbReference type="PROSITE" id="PS51658">
    <property type="entry name" value="BFN"/>
    <property type="match status" value="1"/>
</dbReference>
<dbReference type="Proteomes" id="UP000010445">
    <property type="component" value="Unassembled WGS sequence"/>
</dbReference>
<reference evidence="3 4" key="1">
    <citation type="submission" date="2012-05" db="EMBL/GenBank/DDBJ databases">
        <authorList>
            <person name="Weinstock G."/>
            <person name="Sodergren E."/>
            <person name="Lobos E.A."/>
            <person name="Fulton L."/>
            <person name="Fulton R."/>
            <person name="Courtney L."/>
            <person name="Fronick C."/>
            <person name="O'Laughlin M."/>
            <person name="Godfrey J."/>
            <person name="Wilson R.M."/>
            <person name="Miner T."/>
            <person name="Farmer C."/>
            <person name="Delehaunty K."/>
            <person name="Cordes M."/>
            <person name="Minx P."/>
            <person name="Tomlinson C."/>
            <person name="Chen J."/>
            <person name="Wollam A."/>
            <person name="Pepin K.H."/>
            <person name="Bhonagiri V."/>
            <person name="Zhang X."/>
            <person name="Suruliraj S."/>
            <person name="Warren W."/>
            <person name="Mitreva M."/>
            <person name="Mardis E.R."/>
            <person name="Wilson R.K."/>
        </authorList>
    </citation>
    <scope>NUCLEOTIDE SEQUENCE [LARGE SCALE GENOMIC DNA]</scope>
    <source>
        <strain evidence="3 4">F0235</strain>
    </source>
</reference>
<evidence type="ECO:0000313" key="4">
    <source>
        <dbReference type="Proteomes" id="UP000010445"/>
    </source>
</evidence>
<evidence type="ECO:0000313" key="3">
    <source>
        <dbReference type="EMBL" id="EKX90728.1"/>
    </source>
</evidence>
<accession>L1MHG8</accession>
<gene>
    <name evidence="3" type="ORF">HMPREF9997_01224</name>
</gene>
<comment type="caution">
    <text evidence="3">The sequence shown here is derived from an EMBL/GenBank/DDBJ whole genome shotgun (WGS) entry which is preliminary data.</text>
</comment>
<dbReference type="Pfam" id="PF02577">
    <property type="entry name" value="BFN_dom"/>
    <property type="match status" value="1"/>
</dbReference>
<dbReference type="GO" id="GO:0004518">
    <property type="term" value="F:nuclease activity"/>
    <property type="evidence" value="ECO:0007669"/>
    <property type="project" value="InterPro"/>
</dbReference>
<dbReference type="AlphaFoldDB" id="L1MHG8"/>
<dbReference type="HOGENOM" id="CLU_096111_0_0_11"/>
<dbReference type="SUPFAM" id="SSF103256">
    <property type="entry name" value="Hypothetical protein TM0160"/>
    <property type="match status" value="1"/>
</dbReference>
<keyword evidence="4" id="KW-1185">Reference proteome</keyword>
<feature type="domain" description="BFN" evidence="2">
    <location>
        <begin position="3"/>
        <end position="131"/>
    </location>
</feature>
<feature type="region of interest" description="Disordered" evidence="1">
    <location>
        <begin position="181"/>
        <end position="205"/>
    </location>
</feature>
<sequence>MAFTQIDFHGIHVQGPEGFTAAVLRMPGTNRILPIWIHPEEASEIEARISGFQPKRPASHDLLADALMRLTSGCQSVRINSNFEGVYIAALVTNDGEEIDARPSDAFILSRILELPIEIDDDVFMQASIFLSDADLAHYFGISSGVVGNGIDDRISASGDAQADADFEELMQSMGVFETDLLGENEASGGEGDNDDGESPGHRKR</sequence>
<dbReference type="PATRIC" id="fig|1035195.3.peg.1103"/>
<evidence type="ECO:0000259" key="2">
    <source>
        <dbReference type="PROSITE" id="PS51658"/>
    </source>
</evidence>
<dbReference type="InterPro" id="IPR003729">
    <property type="entry name" value="Bi_nuclease_dom"/>
</dbReference>